<dbReference type="AlphaFoldDB" id="A0AAJ0CF82"/>
<keyword evidence="2" id="KW-1185">Reference proteome</keyword>
<accession>A0AAJ0CF82</accession>
<comment type="caution">
    <text evidence="1">The sequence shown here is derived from an EMBL/GenBank/DDBJ whole genome shotgun (WGS) entry which is preliminary data.</text>
</comment>
<evidence type="ECO:0000313" key="2">
    <source>
        <dbReference type="Proteomes" id="UP001251528"/>
    </source>
</evidence>
<dbReference type="EMBL" id="JASWJB010000400">
    <property type="protein sequence ID" value="KAK2590763.1"/>
    <property type="molecule type" value="Genomic_DNA"/>
</dbReference>
<protein>
    <submittedName>
        <fullName evidence="1">Uncharacterized protein</fullName>
    </submittedName>
</protein>
<dbReference type="Proteomes" id="UP001251528">
    <property type="component" value="Unassembled WGS sequence"/>
</dbReference>
<evidence type="ECO:0000313" key="1">
    <source>
        <dbReference type="EMBL" id="KAK2590763.1"/>
    </source>
</evidence>
<name>A0AAJ0CF82_9HYPO</name>
<organism evidence="1 2">
    <name type="scientific">Conoideocrella luteorostrata</name>
    <dbReference type="NCBI Taxonomy" id="1105319"/>
    <lineage>
        <taxon>Eukaryota</taxon>
        <taxon>Fungi</taxon>
        <taxon>Dikarya</taxon>
        <taxon>Ascomycota</taxon>
        <taxon>Pezizomycotina</taxon>
        <taxon>Sordariomycetes</taxon>
        <taxon>Hypocreomycetidae</taxon>
        <taxon>Hypocreales</taxon>
        <taxon>Clavicipitaceae</taxon>
        <taxon>Conoideocrella</taxon>
    </lineage>
</organism>
<reference evidence="1" key="1">
    <citation type="submission" date="2023-06" db="EMBL/GenBank/DDBJ databases">
        <title>Conoideocrella luteorostrata (Hypocreales: Clavicipitaceae), a potential biocontrol fungus for elongate hemlock scale in United States Christmas tree production areas.</title>
        <authorList>
            <person name="Barrett H."/>
            <person name="Lovett B."/>
            <person name="Macias A.M."/>
            <person name="Stajich J.E."/>
            <person name="Kasson M.T."/>
        </authorList>
    </citation>
    <scope>NUCLEOTIDE SEQUENCE</scope>
    <source>
        <strain evidence="1">ARSEF 14590</strain>
    </source>
</reference>
<sequence>MPFSRLGVSLRVYPNYRTSKGRNLPLYLANKTSSTKELTGSGIATALAADLVAMITYCFKASVLATTMARTQQGRDYMALSELVKATDVDRIAEHNALKKTFTGSGRWRMGSLYRSGTRLGLRVSIWRTTATVRRTSLSAS</sequence>
<gene>
    <name evidence="1" type="ORF">QQS21_011554</name>
</gene>
<proteinExistence type="predicted"/>